<evidence type="ECO:0000256" key="7">
    <source>
        <dbReference type="SAM" id="MobiDB-lite"/>
    </source>
</evidence>
<feature type="domain" description="Bromo" evidence="8">
    <location>
        <begin position="317"/>
        <end position="364"/>
    </location>
</feature>
<evidence type="ECO:0000313" key="12">
    <source>
        <dbReference type="Proteomes" id="UP000075886"/>
    </source>
</evidence>
<evidence type="ECO:0000259" key="8">
    <source>
        <dbReference type="PROSITE" id="PS50014"/>
    </source>
</evidence>
<dbReference type="SUPFAM" id="SSF144232">
    <property type="entry name" value="HIT/MYND zinc finger-like"/>
    <property type="match status" value="1"/>
</dbReference>
<dbReference type="SUPFAM" id="SSF47370">
    <property type="entry name" value="Bromodomain"/>
    <property type="match status" value="1"/>
</dbReference>
<evidence type="ECO:0000259" key="9">
    <source>
        <dbReference type="PROSITE" id="PS50812"/>
    </source>
</evidence>
<dbReference type="InterPro" id="IPR057053">
    <property type="entry name" value="MYND_ZMYND11_ZMYD8"/>
</dbReference>
<dbReference type="GO" id="GO:0008270">
    <property type="term" value="F:zinc ion binding"/>
    <property type="evidence" value="ECO:0007669"/>
    <property type="project" value="UniProtKB-KW"/>
</dbReference>
<evidence type="ECO:0000256" key="4">
    <source>
        <dbReference type="ARBA" id="ARBA00023117"/>
    </source>
</evidence>
<dbReference type="InterPro" id="IPR047268">
    <property type="entry name" value="PWWP_BS69"/>
</dbReference>
<dbReference type="Gene3D" id="3.30.40.10">
    <property type="entry name" value="Zinc/RING finger domain, C3HC4 (zinc finger)"/>
    <property type="match status" value="1"/>
</dbReference>
<evidence type="ECO:0008006" key="13">
    <source>
        <dbReference type="Google" id="ProtNLM"/>
    </source>
</evidence>
<feature type="domain" description="PWWP" evidence="9">
    <location>
        <begin position="407"/>
        <end position="458"/>
    </location>
</feature>
<feature type="compositionally biased region" description="Polar residues" evidence="7">
    <location>
        <begin position="216"/>
        <end position="227"/>
    </location>
</feature>
<dbReference type="Gene3D" id="2.30.30.140">
    <property type="match status" value="1"/>
</dbReference>
<evidence type="ECO:0000256" key="6">
    <source>
        <dbReference type="PROSITE-ProRule" id="PRU00134"/>
    </source>
</evidence>
<dbReference type="Gene3D" id="1.20.920.10">
    <property type="entry name" value="Bromodomain-like"/>
    <property type="match status" value="1"/>
</dbReference>
<dbReference type="PANTHER" id="PTHR46379">
    <property type="entry name" value="ZINC FINGER MYND DOMAIN-CONTAINING"/>
    <property type="match status" value="1"/>
</dbReference>
<dbReference type="PROSITE" id="PS50812">
    <property type="entry name" value="PWWP"/>
    <property type="match status" value="1"/>
</dbReference>
<dbReference type="PANTHER" id="PTHR46379:SF1">
    <property type="entry name" value="ZINC FINGER MYND DOMAIN-CONTAINING PROTEIN 11"/>
    <property type="match status" value="1"/>
</dbReference>
<dbReference type="InterPro" id="IPR036427">
    <property type="entry name" value="Bromodomain-like_sf"/>
</dbReference>
<dbReference type="PROSITE" id="PS50014">
    <property type="entry name" value="BROMODOMAIN_2"/>
    <property type="match status" value="1"/>
</dbReference>
<keyword evidence="3" id="KW-0862">Zinc</keyword>
<dbReference type="InterPro" id="IPR047269">
    <property type="entry name" value="ZMY11"/>
</dbReference>
<dbReference type="GO" id="GO:0009966">
    <property type="term" value="P:regulation of signal transduction"/>
    <property type="evidence" value="ECO:0007669"/>
    <property type="project" value="TreeGrafter"/>
</dbReference>
<dbReference type="AlphaFoldDB" id="A0A182Q901"/>
<name>A0A182Q901_9DIPT</name>
<dbReference type="CDD" id="cd20159">
    <property type="entry name" value="PWWP_BS69"/>
    <property type="match status" value="1"/>
</dbReference>
<keyword evidence="1" id="KW-0479">Metal-binding</keyword>
<dbReference type="InterPro" id="IPR011011">
    <property type="entry name" value="Znf_FYVE_PHD"/>
</dbReference>
<accession>A0A182Q901</accession>
<dbReference type="InterPro" id="IPR000313">
    <property type="entry name" value="PWWP_dom"/>
</dbReference>
<reference evidence="12" key="1">
    <citation type="submission" date="2014-01" db="EMBL/GenBank/DDBJ databases">
        <title>The Genome Sequence of Anopheles farauti FAR1 (V2).</title>
        <authorList>
            <consortium name="The Broad Institute Genomics Platform"/>
            <person name="Neafsey D.E."/>
            <person name="Besansky N."/>
            <person name="Howell P."/>
            <person name="Walton C."/>
            <person name="Young S.K."/>
            <person name="Zeng Q."/>
            <person name="Gargeya S."/>
            <person name="Fitzgerald M."/>
            <person name="Haas B."/>
            <person name="Abouelleil A."/>
            <person name="Allen A.W."/>
            <person name="Alvarado L."/>
            <person name="Arachchi H.M."/>
            <person name="Berlin A.M."/>
            <person name="Chapman S.B."/>
            <person name="Gainer-Dewar J."/>
            <person name="Goldberg J."/>
            <person name="Griggs A."/>
            <person name="Gujja S."/>
            <person name="Hansen M."/>
            <person name="Howarth C."/>
            <person name="Imamovic A."/>
            <person name="Ireland A."/>
            <person name="Larimer J."/>
            <person name="McCowan C."/>
            <person name="Murphy C."/>
            <person name="Pearson M."/>
            <person name="Poon T.W."/>
            <person name="Priest M."/>
            <person name="Roberts A."/>
            <person name="Saif S."/>
            <person name="Shea T."/>
            <person name="Sisk P."/>
            <person name="Sykes S."/>
            <person name="Wortman J."/>
            <person name="Nusbaum C."/>
            <person name="Birren B."/>
        </authorList>
    </citation>
    <scope>NUCLEOTIDE SEQUENCE [LARGE SCALE GENOMIC DNA]</scope>
    <source>
        <strain evidence="12">FAR1</strain>
    </source>
</reference>
<evidence type="ECO:0000256" key="2">
    <source>
        <dbReference type="ARBA" id="ARBA00022771"/>
    </source>
</evidence>
<dbReference type="Gene3D" id="6.10.140.2220">
    <property type="match status" value="1"/>
</dbReference>
<dbReference type="EnsemblMetazoa" id="AFAF005436-RA">
    <property type="protein sequence ID" value="AFAF005436-PA"/>
    <property type="gene ID" value="AFAF005436"/>
</dbReference>
<evidence type="ECO:0000256" key="3">
    <source>
        <dbReference type="ARBA" id="ARBA00022833"/>
    </source>
</evidence>
<evidence type="ECO:0000256" key="1">
    <source>
        <dbReference type="ARBA" id="ARBA00022723"/>
    </source>
</evidence>
<dbReference type="InterPro" id="IPR002893">
    <property type="entry name" value="Znf_MYND"/>
</dbReference>
<evidence type="ECO:0000313" key="11">
    <source>
        <dbReference type="EnsemblMetazoa" id="AFAF005436-PA"/>
    </source>
</evidence>
<dbReference type="GO" id="GO:0034243">
    <property type="term" value="P:regulation of transcription elongation by RNA polymerase II"/>
    <property type="evidence" value="ECO:0007669"/>
    <property type="project" value="InterPro"/>
</dbReference>
<proteinExistence type="predicted"/>
<keyword evidence="4 5" id="KW-0103">Bromodomain</keyword>
<organism evidence="11 12">
    <name type="scientific">Anopheles farauti</name>
    <dbReference type="NCBI Taxonomy" id="69004"/>
    <lineage>
        <taxon>Eukaryota</taxon>
        <taxon>Metazoa</taxon>
        <taxon>Ecdysozoa</taxon>
        <taxon>Arthropoda</taxon>
        <taxon>Hexapoda</taxon>
        <taxon>Insecta</taxon>
        <taxon>Pterygota</taxon>
        <taxon>Neoptera</taxon>
        <taxon>Endopterygota</taxon>
        <taxon>Diptera</taxon>
        <taxon>Nematocera</taxon>
        <taxon>Culicoidea</taxon>
        <taxon>Culicidae</taxon>
        <taxon>Anophelinae</taxon>
        <taxon>Anopheles</taxon>
    </lineage>
</organism>
<reference evidence="11" key="2">
    <citation type="submission" date="2020-05" db="UniProtKB">
        <authorList>
            <consortium name="EnsemblMetazoa"/>
        </authorList>
    </citation>
    <scope>IDENTIFICATION</scope>
    <source>
        <strain evidence="11">FAR1</strain>
    </source>
</reference>
<protein>
    <recommendedName>
        <fullName evidence="13">MYND-type domain-containing protein</fullName>
    </recommendedName>
</protein>
<sequence length="631" mass="72626">MANEAEQHIQTALVDGLLVKSALTKQRGKQKSTVYTFPQWQTFVFSENQPDKCCFECHMTGELLKCDGCVRSFHAHCVKSLEEKQLELEQFVSKQKRIPTSAFNPRVSSIRHNTSASPETLTEESNVSSARDTSPTNGTHAEDSLPEMIAVGFDCVPQPGELYVNQQQVKHESTSEEYPVGEDVKLELDVKEGIVSDEAMFVCMIRPPDRRREKSNNTPTVKPEESANTVDDTIAQVRDDAVLNRYCYVCRLLKDSTNNAPPDVGQHELNYLLNFIIKQYKSWVPEDTYSTSKLGKGKPPQSLTLESKTIEVCKKMLLRTPKTIAFIRKKIEEDQYQTLEEFHVDLLDIAHNVAIIHGASSFDYSAVMYLVADCVYDLSEIRRCPDCFRHSNEKAEAGWFARPCRTRHELVYAKQKSYQYWPAKVIRVLNNKYDVRFFGDKHLRALIDASCVKPIDTDVRELRVNTKQRGFQLAMDEMLKHQSLIDGSRDHYAFGVESEPAALNTPIGGINLSIAQLHLPADLKALFQQASDAKELKEIALKILQDNEERYNRRFDWLNKKHNQEISDIKKKLWCRVCEKEARMRCCWNMYYCSRDCQTQHWPVHQNEHQQEIEQNKLPALTTSNIEQEYI</sequence>
<dbReference type="GO" id="GO:0003714">
    <property type="term" value="F:transcription corepressor activity"/>
    <property type="evidence" value="ECO:0007669"/>
    <property type="project" value="InterPro"/>
</dbReference>
<feature type="domain" description="MYND-type" evidence="10">
    <location>
        <begin position="575"/>
        <end position="609"/>
    </location>
</feature>
<evidence type="ECO:0000259" key="10">
    <source>
        <dbReference type="PROSITE" id="PS50865"/>
    </source>
</evidence>
<dbReference type="SUPFAM" id="SSF63748">
    <property type="entry name" value="Tudor/PWWP/MBT"/>
    <property type="match status" value="1"/>
</dbReference>
<dbReference type="EMBL" id="AXCN02000326">
    <property type="status" value="NOT_ANNOTATED_CDS"/>
    <property type="molecule type" value="Genomic_DNA"/>
</dbReference>
<evidence type="ECO:0000256" key="5">
    <source>
        <dbReference type="PROSITE-ProRule" id="PRU00035"/>
    </source>
</evidence>
<dbReference type="STRING" id="69004.A0A182Q901"/>
<dbReference type="GO" id="GO:0005634">
    <property type="term" value="C:nucleus"/>
    <property type="evidence" value="ECO:0007669"/>
    <property type="project" value="TreeGrafter"/>
</dbReference>
<feature type="region of interest" description="Disordered" evidence="7">
    <location>
        <begin position="106"/>
        <end position="142"/>
    </location>
</feature>
<dbReference type="Proteomes" id="UP000075886">
    <property type="component" value="Unassembled WGS sequence"/>
</dbReference>
<dbReference type="SUPFAM" id="SSF57903">
    <property type="entry name" value="FYVE/PHD zinc finger"/>
    <property type="match status" value="1"/>
</dbReference>
<dbReference type="InterPro" id="IPR013083">
    <property type="entry name" value="Znf_RING/FYVE/PHD"/>
</dbReference>
<dbReference type="InterPro" id="IPR001487">
    <property type="entry name" value="Bromodomain"/>
</dbReference>
<dbReference type="Pfam" id="PF00855">
    <property type="entry name" value="PWWP"/>
    <property type="match status" value="1"/>
</dbReference>
<dbReference type="PROSITE" id="PS50865">
    <property type="entry name" value="ZF_MYND_2"/>
    <property type="match status" value="1"/>
</dbReference>
<dbReference type="SMART" id="SM00293">
    <property type="entry name" value="PWWP"/>
    <property type="match status" value="1"/>
</dbReference>
<feature type="region of interest" description="Disordered" evidence="7">
    <location>
        <begin position="208"/>
        <end position="227"/>
    </location>
</feature>
<dbReference type="VEuPathDB" id="VectorBase:AFAF005436"/>
<feature type="compositionally biased region" description="Polar residues" evidence="7">
    <location>
        <begin position="106"/>
        <end position="139"/>
    </location>
</feature>
<keyword evidence="12" id="KW-1185">Reference proteome</keyword>
<dbReference type="Pfam" id="PF24324">
    <property type="entry name" value="MYND_ZMYND11_ZMYD8"/>
    <property type="match status" value="1"/>
</dbReference>
<keyword evidence="2 6" id="KW-0863">Zinc-finger</keyword>